<proteinExistence type="predicted"/>
<dbReference type="PROSITE" id="PS51257">
    <property type="entry name" value="PROKAR_LIPOPROTEIN"/>
    <property type="match status" value="1"/>
</dbReference>
<evidence type="ECO:0000313" key="2">
    <source>
        <dbReference type="Proteomes" id="UP001434883"/>
    </source>
</evidence>
<name>A0ABV0S3S6_9TELE</name>
<gene>
    <name evidence="1" type="ORF">XENOCAPTIV_029273</name>
</gene>
<dbReference type="EMBL" id="JAHRIN010068057">
    <property type="protein sequence ID" value="MEQ2215224.1"/>
    <property type="molecule type" value="Genomic_DNA"/>
</dbReference>
<comment type="caution">
    <text evidence="1">The sequence shown here is derived from an EMBL/GenBank/DDBJ whole genome shotgun (WGS) entry which is preliminary data.</text>
</comment>
<evidence type="ECO:0000313" key="1">
    <source>
        <dbReference type="EMBL" id="MEQ2215224.1"/>
    </source>
</evidence>
<dbReference type="Proteomes" id="UP001434883">
    <property type="component" value="Unassembled WGS sequence"/>
</dbReference>
<accession>A0ABV0S3S6</accession>
<organism evidence="1 2">
    <name type="scientific">Xenoophorus captivus</name>
    <dbReference type="NCBI Taxonomy" id="1517983"/>
    <lineage>
        <taxon>Eukaryota</taxon>
        <taxon>Metazoa</taxon>
        <taxon>Chordata</taxon>
        <taxon>Craniata</taxon>
        <taxon>Vertebrata</taxon>
        <taxon>Euteleostomi</taxon>
        <taxon>Actinopterygii</taxon>
        <taxon>Neopterygii</taxon>
        <taxon>Teleostei</taxon>
        <taxon>Neoteleostei</taxon>
        <taxon>Acanthomorphata</taxon>
        <taxon>Ovalentaria</taxon>
        <taxon>Atherinomorphae</taxon>
        <taxon>Cyprinodontiformes</taxon>
        <taxon>Goodeidae</taxon>
        <taxon>Xenoophorus</taxon>
    </lineage>
</organism>
<keyword evidence="2" id="KW-1185">Reference proteome</keyword>
<sequence>MHCWKLTSYSLKKSHDLPRVLSAVIFPSSWIFLSCKQGKAVGAFFLPADWQCTVTSWGGMAQCIKKYAPLFSRNTVSDQLATGASTRCNQRSFQNLFYCKLLIKMTLNGRNSVKINVYQ</sequence>
<protein>
    <submittedName>
        <fullName evidence="1">Uncharacterized protein</fullName>
    </submittedName>
</protein>
<reference evidence="1 2" key="1">
    <citation type="submission" date="2021-06" db="EMBL/GenBank/DDBJ databases">
        <authorList>
            <person name="Palmer J.M."/>
        </authorList>
    </citation>
    <scope>NUCLEOTIDE SEQUENCE [LARGE SCALE GENOMIC DNA]</scope>
    <source>
        <strain evidence="1 2">XC_2019</strain>
        <tissue evidence="1">Muscle</tissue>
    </source>
</reference>